<gene>
    <name evidence="2" type="ORF">ACJMK2_042703</name>
</gene>
<protein>
    <submittedName>
        <fullName evidence="2">Uncharacterized protein</fullName>
    </submittedName>
</protein>
<reference evidence="2 3" key="1">
    <citation type="submission" date="2024-11" db="EMBL/GenBank/DDBJ databases">
        <title>Chromosome-level genome assembly of the freshwater bivalve Anodonta woodiana.</title>
        <authorList>
            <person name="Chen X."/>
        </authorList>
    </citation>
    <scope>NUCLEOTIDE SEQUENCE [LARGE SCALE GENOMIC DNA]</scope>
    <source>
        <strain evidence="2">MN2024</strain>
        <tissue evidence="2">Gills</tissue>
    </source>
</reference>
<evidence type="ECO:0000313" key="2">
    <source>
        <dbReference type="EMBL" id="KAL3870090.1"/>
    </source>
</evidence>
<keyword evidence="3" id="KW-1185">Reference proteome</keyword>
<evidence type="ECO:0000313" key="3">
    <source>
        <dbReference type="Proteomes" id="UP001634394"/>
    </source>
</evidence>
<feature type="region of interest" description="Disordered" evidence="1">
    <location>
        <begin position="1"/>
        <end position="68"/>
    </location>
</feature>
<proteinExistence type="predicted"/>
<name>A0ABD3W9A5_SINWO</name>
<evidence type="ECO:0000256" key="1">
    <source>
        <dbReference type="SAM" id="MobiDB-lite"/>
    </source>
</evidence>
<sequence length="102" mass="11830">MTLSALHHMYSNQRSVNGHQKASVANKPPQTPKPEEKEKFHVPEGRKIERNEDRMVRSPTIQKKRRKRRHMITANLAGTRYEVVRQVIEDLGFSIAKDDDPS</sequence>
<feature type="compositionally biased region" description="Polar residues" evidence="1">
    <location>
        <begin position="10"/>
        <end position="20"/>
    </location>
</feature>
<feature type="non-terminal residue" evidence="2">
    <location>
        <position position="102"/>
    </location>
</feature>
<organism evidence="2 3">
    <name type="scientific">Sinanodonta woodiana</name>
    <name type="common">Chinese pond mussel</name>
    <name type="synonym">Anodonta woodiana</name>
    <dbReference type="NCBI Taxonomy" id="1069815"/>
    <lineage>
        <taxon>Eukaryota</taxon>
        <taxon>Metazoa</taxon>
        <taxon>Spiralia</taxon>
        <taxon>Lophotrochozoa</taxon>
        <taxon>Mollusca</taxon>
        <taxon>Bivalvia</taxon>
        <taxon>Autobranchia</taxon>
        <taxon>Heteroconchia</taxon>
        <taxon>Palaeoheterodonta</taxon>
        <taxon>Unionida</taxon>
        <taxon>Unionoidea</taxon>
        <taxon>Unionidae</taxon>
        <taxon>Unioninae</taxon>
        <taxon>Sinanodonta</taxon>
    </lineage>
</organism>
<comment type="caution">
    <text evidence="2">The sequence shown here is derived from an EMBL/GenBank/DDBJ whole genome shotgun (WGS) entry which is preliminary data.</text>
</comment>
<dbReference type="AlphaFoldDB" id="A0ABD3W9A5"/>
<dbReference type="EMBL" id="JBJQND010000008">
    <property type="protein sequence ID" value="KAL3870090.1"/>
    <property type="molecule type" value="Genomic_DNA"/>
</dbReference>
<dbReference type="Proteomes" id="UP001634394">
    <property type="component" value="Unassembled WGS sequence"/>
</dbReference>
<accession>A0ABD3W9A5</accession>
<feature type="compositionally biased region" description="Basic and acidic residues" evidence="1">
    <location>
        <begin position="33"/>
        <end position="56"/>
    </location>
</feature>